<dbReference type="GO" id="GO:0000171">
    <property type="term" value="F:ribonuclease MRP activity"/>
    <property type="evidence" value="ECO:0007669"/>
    <property type="project" value="TreeGrafter"/>
</dbReference>
<proteinExistence type="predicted"/>
<evidence type="ECO:0000313" key="4">
    <source>
        <dbReference type="Proteomes" id="UP000799777"/>
    </source>
</evidence>
<evidence type="ECO:0000259" key="2">
    <source>
        <dbReference type="Pfam" id="PF20976"/>
    </source>
</evidence>
<dbReference type="GO" id="GO:0004526">
    <property type="term" value="F:ribonuclease P activity"/>
    <property type="evidence" value="ECO:0007669"/>
    <property type="project" value="TreeGrafter"/>
</dbReference>
<dbReference type="EMBL" id="ML978166">
    <property type="protein sequence ID" value="KAF2033545.1"/>
    <property type="molecule type" value="Genomic_DNA"/>
</dbReference>
<sequence>MPSPPQPTSKKSKRKRNPDTKPHILHQSTFRRPTWSYFHLTLITPSSLATTTSQTPTSPSQSSSADIDPITISPLLTQALRDYLGTTGAAIPIDILKTCGQDVWIRVPRQDARAVRAGLSTWIGACDGEQIPGVGGEGRLRVAWRVVGEAGTVLGVCGGKTAELFG</sequence>
<dbReference type="GO" id="GO:0005655">
    <property type="term" value="C:nucleolar ribonuclease P complex"/>
    <property type="evidence" value="ECO:0007669"/>
    <property type="project" value="InterPro"/>
</dbReference>
<dbReference type="PANTHER" id="PTHR28173:SF1">
    <property type="entry name" value="RIBONUCLEASES P_MRP PROTEIN SUBUNIT POP8"/>
    <property type="match status" value="1"/>
</dbReference>
<dbReference type="GO" id="GO:0008033">
    <property type="term" value="P:tRNA processing"/>
    <property type="evidence" value="ECO:0007669"/>
    <property type="project" value="InterPro"/>
</dbReference>
<keyword evidence="4" id="KW-1185">Reference proteome</keyword>
<feature type="compositionally biased region" description="Low complexity" evidence="1">
    <location>
        <begin position="48"/>
        <end position="65"/>
    </location>
</feature>
<dbReference type="Pfam" id="PF20976">
    <property type="entry name" value="Pop8"/>
    <property type="match status" value="1"/>
</dbReference>
<organism evidence="3 4">
    <name type="scientific">Setomelanomma holmii</name>
    <dbReference type="NCBI Taxonomy" id="210430"/>
    <lineage>
        <taxon>Eukaryota</taxon>
        <taxon>Fungi</taxon>
        <taxon>Dikarya</taxon>
        <taxon>Ascomycota</taxon>
        <taxon>Pezizomycotina</taxon>
        <taxon>Dothideomycetes</taxon>
        <taxon>Pleosporomycetidae</taxon>
        <taxon>Pleosporales</taxon>
        <taxon>Pleosporineae</taxon>
        <taxon>Phaeosphaeriaceae</taxon>
        <taxon>Setomelanomma</taxon>
    </lineage>
</organism>
<dbReference type="PANTHER" id="PTHR28173">
    <property type="entry name" value="RIBONUCLEASES P/MRP PROTEIN SUBUNIT POP8"/>
    <property type="match status" value="1"/>
</dbReference>
<feature type="region of interest" description="Disordered" evidence="1">
    <location>
        <begin position="48"/>
        <end position="68"/>
    </location>
</feature>
<reference evidence="3" key="1">
    <citation type="journal article" date="2020" name="Stud. Mycol.">
        <title>101 Dothideomycetes genomes: a test case for predicting lifestyles and emergence of pathogens.</title>
        <authorList>
            <person name="Haridas S."/>
            <person name="Albert R."/>
            <person name="Binder M."/>
            <person name="Bloem J."/>
            <person name="Labutti K."/>
            <person name="Salamov A."/>
            <person name="Andreopoulos B."/>
            <person name="Baker S."/>
            <person name="Barry K."/>
            <person name="Bills G."/>
            <person name="Bluhm B."/>
            <person name="Cannon C."/>
            <person name="Castanera R."/>
            <person name="Culley D."/>
            <person name="Daum C."/>
            <person name="Ezra D."/>
            <person name="Gonzalez J."/>
            <person name="Henrissat B."/>
            <person name="Kuo A."/>
            <person name="Liang C."/>
            <person name="Lipzen A."/>
            <person name="Lutzoni F."/>
            <person name="Magnuson J."/>
            <person name="Mondo S."/>
            <person name="Nolan M."/>
            <person name="Ohm R."/>
            <person name="Pangilinan J."/>
            <person name="Park H.-J."/>
            <person name="Ramirez L."/>
            <person name="Alfaro M."/>
            <person name="Sun H."/>
            <person name="Tritt A."/>
            <person name="Yoshinaga Y."/>
            <person name="Zwiers L.-H."/>
            <person name="Turgeon B."/>
            <person name="Goodwin S."/>
            <person name="Spatafora J."/>
            <person name="Crous P."/>
            <person name="Grigoriev I."/>
        </authorList>
    </citation>
    <scope>NUCLEOTIDE SEQUENCE</scope>
    <source>
        <strain evidence="3">CBS 110217</strain>
    </source>
</reference>
<dbReference type="Proteomes" id="UP000799777">
    <property type="component" value="Unassembled WGS sequence"/>
</dbReference>
<comment type="caution">
    <text evidence="3">The sequence shown here is derived from an EMBL/GenBank/DDBJ whole genome shotgun (WGS) entry which is preliminary data.</text>
</comment>
<feature type="domain" description="Ribonucleases P/MRP subunit Pop8-like" evidence="2">
    <location>
        <begin position="35"/>
        <end position="122"/>
    </location>
</feature>
<evidence type="ECO:0000256" key="1">
    <source>
        <dbReference type="SAM" id="MobiDB-lite"/>
    </source>
</evidence>
<evidence type="ECO:0000313" key="3">
    <source>
        <dbReference type="EMBL" id="KAF2033545.1"/>
    </source>
</evidence>
<dbReference type="GO" id="GO:0000172">
    <property type="term" value="C:ribonuclease MRP complex"/>
    <property type="evidence" value="ECO:0007669"/>
    <property type="project" value="InterPro"/>
</dbReference>
<gene>
    <name evidence="3" type="ORF">EK21DRAFT_58655</name>
</gene>
<dbReference type="InterPro" id="IPR020347">
    <property type="entry name" value="Pop8"/>
</dbReference>
<name>A0A9P4HH92_9PLEO</name>
<protein>
    <recommendedName>
        <fullName evidence="2">Ribonucleases P/MRP subunit Pop8-like domain-containing protein</fullName>
    </recommendedName>
</protein>
<dbReference type="GO" id="GO:0000294">
    <property type="term" value="P:nuclear-transcribed mRNA catabolic process, RNase MRP-dependent"/>
    <property type="evidence" value="ECO:0007669"/>
    <property type="project" value="TreeGrafter"/>
</dbReference>
<feature type="region of interest" description="Disordered" evidence="1">
    <location>
        <begin position="1"/>
        <end position="26"/>
    </location>
</feature>
<dbReference type="GO" id="GO:0034965">
    <property type="term" value="P:intronic box C/D snoRNA processing"/>
    <property type="evidence" value="ECO:0007669"/>
    <property type="project" value="TreeGrafter"/>
</dbReference>
<accession>A0A9P4HH92</accession>
<dbReference type="InterPro" id="IPR049128">
    <property type="entry name" value="Pop8-like_dom"/>
</dbReference>
<dbReference type="OrthoDB" id="5530243at2759"/>
<dbReference type="AlphaFoldDB" id="A0A9P4HH92"/>